<dbReference type="AlphaFoldDB" id="A0A1R3GR01"/>
<dbReference type="GO" id="GO:0034389">
    <property type="term" value="P:lipid droplet organization"/>
    <property type="evidence" value="ECO:0007669"/>
    <property type="project" value="EnsemblPlants"/>
</dbReference>
<sequence length="237" mass="26262">MATMEQQKVDFENKKQDLKHLGFVRVAAIHALVCVSNLYEYAKQNSGPLRSTVGNVEGAVSTVVGPVYERFKDVPDHLLGFLDKKVDEASHKFDEHAPPAAKQVVNQAQYLVHKAAQKAQKLVDEARTNGPRGAFNYAAAEYKHFVVINSSKLWVKLNHNSAFHSVADKVVPTATKMSEKYNCLVKDLSGKGYFVFEYLPLVPIDELEKAVKQAEAKDNNKADDVDGHKSDSSSDSD</sequence>
<keyword evidence="3" id="KW-0251">Elongation factor</keyword>
<dbReference type="Pfam" id="PF05755">
    <property type="entry name" value="REF"/>
    <property type="match status" value="1"/>
</dbReference>
<dbReference type="OMA" id="TEYKYFV"/>
<dbReference type="GO" id="GO:0003746">
    <property type="term" value="F:translation elongation factor activity"/>
    <property type="evidence" value="ECO:0007669"/>
    <property type="project" value="UniProtKB-KW"/>
</dbReference>
<dbReference type="InterPro" id="IPR008802">
    <property type="entry name" value="REF"/>
</dbReference>
<dbReference type="Gramene" id="OMO60486">
    <property type="protein sequence ID" value="OMO60486"/>
    <property type="gene ID" value="CCACVL1_24108"/>
</dbReference>
<evidence type="ECO:0000256" key="2">
    <source>
        <dbReference type="SAM" id="MobiDB-lite"/>
    </source>
</evidence>
<dbReference type="STRING" id="210143.A0A1R3GR01"/>
<evidence type="ECO:0000313" key="3">
    <source>
        <dbReference type="EMBL" id="OMO60486.1"/>
    </source>
</evidence>
<proteinExistence type="inferred from homology"/>
<gene>
    <name evidence="3" type="ORF">CCACVL1_24108</name>
</gene>
<dbReference type="GO" id="GO:0080186">
    <property type="term" value="P:developmental vegetative growth"/>
    <property type="evidence" value="ECO:0007669"/>
    <property type="project" value="EnsemblPlants"/>
</dbReference>
<dbReference type="PANTHER" id="PTHR33732">
    <property type="entry name" value="REF/SRPP-LIKE PROTEIN OS05G0151300/LOC_OS05G05940"/>
    <property type="match status" value="1"/>
</dbReference>
<dbReference type="GO" id="GO:1902584">
    <property type="term" value="P:positive regulation of response to water deprivation"/>
    <property type="evidence" value="ECO:0007669"/>
    <property type="project" value="EnsemblPlants"/>
</dbReference>
<name>A0A1R3GR01_COCAP</name>
<dbReference type="GO" id="GO:0045927">
    <property type="term" value="P:positive regulation of growth"/>
    <property type="evidence" value="ECO:0007669"/>
    <property type="project" value="EnsemblPlants"/>
</dbReference>
<dbReference type="PANTHER" id="PTHR33732:SF2">
    <property type="entry name" value="REF_SRPP-LIKE PROTEIN"/>
    <property type="match status" value="1"/>
</dbReference>
<comment type="similarity">
    <text evidence="1">Belongs to the REF/SRPP family.</text>
</comment>
<organism evidence="3 4">
    <name type="scientific">Corchorus capsularis</name>
    <name type="common">Jute</name>
    <dbReference type="NCBI Taxonomy" id="210143"/>
    <lineage>
        <taxon>Eukaryota</taxon>
        <taxon>Viridiplantae</taxon>
        <taxon>Streptophyta</taxon>
        <taxon>Embryophyta</taxon>
        <taxon>Tracheophyta</taxon>
        <taxon>Spermatophyta</taxon>
        <taxon>Magnoliopsida</taxon>
        <taxon>eudicotyledons</taxon>
        <taxon>Gunneridae</taxon>
        <taxon>Pentapetalae</taxon>
        <taxon>rosids</taxon>
        <taxon>malvids</taxon>
        <taxon>Malvales</taxon>
        <taxon>Malvaceae</taxon>
        <taxon>Grewioideae</taxon>
        <taxon>Apeibeae</taxon>
        <taxon>Corchorus</taxon>
    </lineage>
</organism>
<accession>A0A1R3GR01</accession>
<comment type="caution">
    <text evidence="3">The sequence shown here is derived from an EMBL/GenBank/DDBJ whole genome shotgun (WGS) entry which is preliminary data.</text>
</comment>
<dbReference type="Proteomes" id="UP000188268">
    <property type="component" value="Unassembled WGS sequence"/>
</dbReference>
<dbReference type="GO" id="GO:0005811">
    <property type="term" value="C:lipid droplet"/>
    <property type="evidence" value="ECO:0007669"/>
    <property type="project" value="EnsemblPlants"/>
</dbReference>
<dbReference type="EMBL" id="AWWV01013694">
    <property type="protein sequence ID" value="OMO60486.1"/>
    <property type="molecule type" value="Genomic_DNA"/>
</dbReference>
<evidence type="ECO:0000256" key="1">
    <source>
        <dbReference type="ARBA" id="ARBA00009737"/>
    </source>
</evidence>
<dbReference type="OrthoDB" id="1901372at2759"/>
<feature type="region of interest" description="Disordered" evidence="2">
    <location>
        <begin position="212"/>
        <end position="237"/>
    </location>
</feature>
<reference evidence="3 4" key="1">
    <citation type="submission" date="2013-09" db="EMBL/GenBank/DDBJ databases">
        <title>Corchorus capsularis genome sequencing.</title>
        <authorList>
            <person name="Alam M."/>
            <person name="Haque M.S."/>
            <person name="Islam M.S."/>
            <person name="Emdad E.M."/>
            <person name="Islam M.M."/>
            <person name="Ahmed B."/>
            <person name="Halim A."/>
            <person name="Hossen Q.M.M."/>
            <person name="Hossain M.Z."/>
            <person name="Ahmed R."/>
            <person name="Khan M.M."/>
            <person name="Islam R."/>
            <person name="Rashid M.M."/>
            <person name="Khan S.A."/>
            <person name="Rahman M.S."/>
            <person name="Alam M."/>
        </authorList>
    </citation>
    <scope>NUCLEOTIDE SEQUENCE [LARGE SCALE GENOMIC DNA]</scope>
    <source>
        <strain evidence="4">cv. CVL-1</strain>
        <tissue evidence="3">Whole seedling</tissue>
    </source>
</reference>
<keyword evidence="4" id="KW-1185">Reference proteome</keyword>
<keyword evidence="3" id="KW-0648">Protein biosynthesis</keyword>
<dbReference type="GO" id="GO:0005783">
    <property type="term" value="C:endoplasmic reticulum"/>
    <property type="evidence" value="ECO:0007669"/>
    <property type="project" value="EnsemblPlants"/>
</dbReference>
<evidence type="ECO:0000313" key="4">
    <source>
        <dbReference type="Proteomes" id="UP000188268"/>
    </source>
</evidence>
<dbReference type="GO" id="GO:0009555">
    <property type="term" value="P:pollen development"/>
    <property type="evidence" value="ECO:0007669"/>
    <property type="project" value="EnsemblPlants"/>
</dbReference>
<protein>
    <submittedName>
        <fullName evidence="3">Rubber elongation factor</fullName>
    </submittedName>
</protein>